<sequence>MDLFVHKTALIDDGAKIGDGTKIWHWVHVSAGADIGKNCSLGQNVFIGNVVKIGSNVKIQNNVSVYDNVTLEDDVFCGPSMVFTNVHNPRSAVSRKDEYRATLVRKGATLGANCTVVCGVTIGQFAFVGAGAVICSDVPDYALMVGVPARQIGWMSEYGERLNFLEEDNCIFTCPNTGVLYELKAGHVSRIS</sequence>
<dbReference type="Gene3D" id="2.20.70.110">
    <property type="match status" value="1"/>
</dbReference>
<dbReference type="GO" id="GO:0016740">
    <property type="term" value="F:transferase activity"/>
    <property type="evidence" value="ECO:0007669"/>
    <property type="project" value="UniProtKB-KW"/>
</dbReference>
<dbReference type="SUPFAM" id="SSF51161">
    <property type="entry name" value="Trimeric LpxA-like enzymes"/>
    <property type="match status" value="1"/>
</dbReference>
<dbReference type="Gene3D" id="2.160.10.10">
    <property type="entry name" value="Hexapeptide repeat proteins"/>
    <property type="match status" value="1"/>
</dbReference>
<dbReference type="EMBL" id="VMRY01000010">
    <property type="protein sequence ID" value="TVT58107.1"/>
    <property type="molecule type" value="Genomic_DNA"/>
</dbReference>
<name>A0A558DAQ4_9GAMM</name>
<dbReference type="InterPro" id="IPR001451">
    <property type="entry name" value="Hexapep"/>
</dbReference>
<dbReference type="PANTHER" id="PTHR43300">
    <property type="entry name" value="ACETYLTRANSFERASE"/>
    <property type="match status" value="1"/>
</dbReference>
<dbReference type="Proteomes" id="UP000317355">
    <property type="component" value="Unassembled WGS sequence"/>
</dbReference>
<dbReference type="CDD" id="cd03358">
    <property type="entry name" value="LbH_WxcM_N_like"/>
    <property type="match status" value="1"/>
</dbReference>
<dbReference type="InterPro" id="IPR050179">
    <property type="entry name" value="Trans_hexapeptide_repeat"/>
</dbReference>
<dbReference type="InterPro" id="IPR011004">
    <property type="entry name" value="Trimer_LpxA-like_sf"/>
</dbReference>
<dbReference type="PANTHER" id="PTHR43300:SF4">
    <property type="entry name" value="ACYL-[ACYL-CARRIER-PROTEIN]--UDP-N-ACETYLGLUCOSAMINE O-ACYLTRANSFERASE"/>
    <property type="match status" value="1"/>
</dbReference>
<dbReference type="Pfam" id="PF00132">
    <property type="entry name" value="Hexapep"/>
    <property type="match status" value="1"/>
</dbReference>
<evidence type="ECO:0000313" key="2">
    <source>
        <dbReference type="EMBL" id="TVT58107.1"/>
    </source>
</evidence>
<proteinExistence type="inferred from homology"/>
<accession>A0A558DAQ4</accession>
<dbReference type="Pfam" id="PF14602">
    <property type="entry name" value="Hexapep_2"/>
    <property type="match status" value="1"/>
</dbReference>
<keyword evidence="2" id="KW-0808">Transferase</keyword>
<comment type="caution">
    <text evidence="2">The sequence shown here is derived from an EMBL/GenBank/DDBJ whole genome shotgun (WGS) entry which is preliminary data.</text>
</comment>
<dbReference type="AlphaFoldDB" id="A0A558DAQ4"/>
<evidence type="ECO:0000313" key="3">
    <source>
        <dbReference type="Proteomes" id="UP000317355"/>
    </source>
</evidence>
<reference evidence="2 3" key="1">
    <citation type="submission" date="2019-07" db="EMBL/GenBank/DDBJ databases">
        <title>The pathways for chlorine oxyanion respiration interact through the shared metabolite chlorate.</title>
        <authorList>
            <person name="Barnum T.P."/>
            <person name="Cheng Y."/>
            <person name="Hill K.A."/>
            <person name="Lucas L.N."/>
            <person name="Carlson H.K."/>
            <person name="Coates J.D."/>
        </authorList>
    </citation>
    <scope>NUCLEOTIDE SEQUENCE [LARGE SCALE GENOMIC DNA]</scope>
    <source>
        <strain evidence="2">BK-3</strain>
    </source>
</reference>
<comment type="similarity">
    <text evidence="1">Belongs to the transferase hexapeptide repeat family.</text>
</comment>
<evidence type="ECO:0000256" key="1">
    <source>
        <dbReference type="ARBA" id="ARBA00007274"/>
    </source>
</evidence>
<protein>
    <submittedName>
        <fullName evidence="2">N-acetyltransferase</fullName>
    </submittedName>
</protein>
<organism evidence="2 3">
    <name type="scientific">Sedimenticola thiotaurini</name>
    <dbReference type="NCBI Taxonomy" id="1543721"/>
    <lineage>
        <taxon>Bacteria</taxon>
        <taxon>Pseudomonadati</taxon>
        <taxon>Pseudomonadota</taxon>
        <taxon>Gammaproteobacteria</taxon>
        <taxon>Chromatiales</taxon>
        <taxon>Sedimenticolaceae</taxon>
        <taxon>Sedimenticola</taxon>
    </lineage>
</organism>
<gene>
    <name evidence="2" type="ORF">FHK82_05180</name>
</gene>